<organism evidence="3 4">
    <name type="scientific">Nocardioides plantarum</name>
    <dbReference type="NCBI Taxonomy" id="29299"/>
    <lineage>
        <taxon>Bacteria</taxon>
        <taxon>Bacillati</taxon>
        <taxon>Actinomycetota</taxon>
        <taxon>Actinomycetes</taxon>
        <taxon>Propionibacteriales</taxon>
        <taxon>Nocardioidaceae</taxon>
        <taxon>Nocardioides</taxon>
    </lineage>
</organism>
<dbReference type="InterPro" id="IPR022603">
    <property type="entry name" value="DUF3152"/>
</dbReference>
<feature type="domain" description="DUF3152" evidence="2">
    <location>
        <begin position="216"/>
        <end position="358"/>
    </location>
</feature>
<dbReference type="SUPFAM" id="SSF55486">
    <property type="entry name" value="Metalloproteases ('zincins'), catalytic domain"/>
    <property type="match status" value="1"/>
</dbReference>
<feature type="signal peptide" evidence="1">
    <location>
        <begin position="1"/>
        <end position="26"/>
    </location>
</feature>
<proteinExistence type="predicted"/>
<sequence>MWKPRGLVVAVLASALLALVVPSTSAEPARAGEVVSTLEPTVRGEPVWGRTLSTSGGAWEPARVTKTYRWLRDGQAISGATASTYRLGTRDLGHRLSVRVTATEAEGNTATATSPERARVVRAALVNRERPQVAGTPRYGRVLAARVGRWWPQPERFTYRWFRGPDPIANARSARYALAPADVGRRISVQVTGSSTGRRTTAARSPSVLAKHVVDVRRSVTYSVRTDGRITADLTEFKRLVQETYEDPRGWRASGVSFRRVSSGGSFTVVLAEASRLPSYDSICSTTWSCRAGRFVVINQTRWLHASPAWNKARRSLRDYRHMVVNHETGHWLGNGHASCPRAGALAPVMMQQSKGTQGCTFNPWPTAAELR</sequence>
<name>A0ABV5K9M0_9ACTN</name>
<gene>
    <name evidence="3" type="ORF">ACFFRI_10310</name>
</gene>
<comment type="caution">
    <text evidence="3">The sequence shown here is derived from an EMBL/GenBank/DDBJ whole genome shotgun (WGS) entry which is preliminary data.</text>
</comment>
<keyword evidence="4" id="KW-1185">Reference proteome</keyword>
<dbReference type="Proteomes" id="UP001589750">
    <property type="component" value="Unassembled WGS sequence"/>
</dbReference>
<dbReference type="RefSeq" id="WP_170215253.1">
    <property type="nucleotide sequence ID" value="NZ_JBHMDG010000012.1"/>
</dbReference>
<evidence type="ECO:0000313" key="3">
    <source>
        <dbReference type="EMBL" id="MFB9313436.1"/>
    </source>
</evidence>
<accession>A0ABV5K9M0</accession>
<dbReference type="Pfam" id="PF11350">
    <property type="entry name" value="DUF3152"/>
    <property type="match status" value="1"/>
</dbReference>
<evidence type="ECO:0000256" key="1">
    <source>
        <dbReference type="SAM" id="SignalP"/>
    </source>
</evidence>
<feature type="chain" id="PRO_5046201121" evidence="1">
    <location>
        <begin position="27"/>
        <end position="372"/>
    </location>
</feature>
<dbReference type="EMBL" id="JBHMDG010000012">
    <property type="protein sequence ID" value="MFB9313436.1"/>
    <property type="molecule type" value="Genomic_DNA"/>
</dbReference>
<reference evidence="3 4" key="1">
    <citation type="submission" date="2024-09" db="EMBL/GenBank/DDBJ databases">
        <authorList>
            <person name="Sun Q."/>
            <person name="Mori K."/>
        </authorList>
    </citation>
    <scope>NUCLEOTIDE SEQUENCE [LARGE SCALE GENOMIC DNA]</scope>
    <source>
        <strain evidence="3 4">JCM 9626</strain>
    </source>
</reference>
<evidence type="ECO:0000259" key="2">
    <source>
        <dbReference type="Pfam" id="PF11350"/>
    </source>
</evidence>
<protein>
    <submittedName>
        <fullName evidence="3">DUF3152 domain-containing protein</fullName>
    </submittedName>
</protein>
<evidence type="ECO:0000313" key="4">
    <source>
        <dbReference type="Proteomes" id="UP001589750"/>
    </source>
</evidence>
<keyword evidence="1" id="KW-0732">Signal</keyword>
<dbReference type="Gene3D" id="2.60.40.2700">
    <property type="match status" value="2"/>
</dbReference>